<dbReference type="InterPro" id="IPR036061">
    <property type="entry name" value="CheW-like_dom_sf"/>
</dbReference>
<name>A0A076PW19_COMTE</name>
<dbReference type="GO" id="GO:0006935">
    <property type="term" value="P:chemotaxis"/>
    <property type="evidence" value="ECO:0007669"/>
    <property type="project" value="InterPro"/>
</dbReference>
<dbReference type="PROSITE" id="PS50851">
    <property type="entry name" value="CHEW"/>
    <property type="match status" value="1"/>
</dbReference>
<dbReference type="GO" id="GO:0007165">
    <property type="term" value="P:signal transduction"/>
    <property type="evidence" value="ECO:0007669"/>
    <property type="project" value="InterPro"/>
</dbReference>
<dbReference type="Gene3D" id="2.40.50.180">
    <property type="entry name" value="CheA-289, Domain 4"/>
    <property type="match status" value="1"/>
</dbReference>
<sequence>MANREALRDLQSRLAGRLQAARSEGVSVAAWLAVQAGGRDYLLPLNQAGEIFPWTGVQPVPYTQAWFLGIANLRGSLMGVVDLAQLLGHGNVRNEQELMDCSLLAFNPALEVNAALLADRLLGLRAADAFSRSEPAPEHSPSFFGAVHIDASGRRWQELKLQPLSQTAKFLSIRA</sequence>
<dbReference type="EMBL" id="CP006704">
    <property type="protein sequence ID" value="AIJ48916.1"/>
    <property type="molecule type" value="Genomic_DNA"/>
</dbReference>
<accession>A0A076PW19</accession>
<evidence type="ECO:0000313" key="3">
    <source>
        <dbReference type="Proteomes" id="UP000028782"/>
    </source>
</evidence>
<evidence type="ECO:0000313" key="2">
    <source>
        <dbReference type="EMBL" id="AIJ48916.1"/>
    </source>
</evidence>
<proteinExistence type="predicted"/>
<dbReference type="SUPFAM" id="SSF50341">
    <property type="entry name" value="CheW-like"/>
    <property type="match status" value="1"/>
</dbReference>
<dbReference type="Proteomes" id="UP000028782">
    <property type="component" value="Chromosome"/>
</dbReference>
<dbReference type="HOGENOM" id="CLU_048995_6_0_4"/>
<dbReference type="SMART" id="SM00260">
    <property type="entry name" value="CheW"/>
    <property type="match status" value="1"/>
</dbReference>
<organism evidence="2 3">
    <name type="scientific">Comamonas testosteroni TK102</name>
    <dbReference type="NCBI Taxonomy" id="1392005"/>
    <lineage>
        <taxon>Bacteria</taxon>
        <taxon>Pseudomonadati</taxon>
        <taxon>Pseudomonadota</taxon>
        <taxon>Betaproteobacteria</taxon>
        <taxon>Burkholderiales</taxon>
        <taxon>Comamonadaceae</taxon>
        <taxon>Comamonas</taxon>
    </lineage>
</organism>
<dbReference type="AlphaFoldDB" id="A0A076PW19"/>
<dbReference type="Pfam" id="PF01584">
    <property type="entry name" value="CheW"/>
    <property type="match status" value="1"/>
</dbReference>
<protein>
    <submittedName>
        <fullName evidence="2">Chemotaxis protein CheW</fullName>
    </submittedName>
</protein>
<feature type="domain" description="CheW-like" evidence="1">
    <location>
        <begin position="28"/>
        <end position="170"/>
    </location>
</feature>
<gene>
    <name evidence="2" type="ORF">O987_24195</name>
</gene>
<dbReference type="InterPro" id="IPR002545">
    <property type="entry name" value="CheW-lke_dom"/>
</dbReference>
<dbReference type="Gene3D" id="2.30.30.40">
    <property type="entry name" value="SH3 Domains"/>
    <property type="match status" value="1"/>
</dbReference>
<dbReference type="RefSeq" id="WP_003051512.1">
    <property type="nucleotide sequence ID" value="NZ_CP006704.1"/>
</dbReference>
<evidence type="ECO:0000259" key="1">
    <source>
        <dbReference type="PROSITE" id="PS50851"/>
    </source>
</evidence>
<reference evidence="2 3" key="1">
    <citation type="journal article" date="2014" name="Genome Announc.">
        <title>Complete Genome Sequence of Polychlorinated Biphenyl Degrader Comamonas testosteroni TK102 (NBRC 109938).</title>
        <authorList>
            <person name="Fukuda K."/>
            <person name="Hosoyama A."/>
            <person name="Tsuchikane K."/>
            <person name="Ohji S."/>
            <person name="Yamazoe A."/>
            <person name="Fujita N."/>
            <person name="Shintani M."/>
            <person name="Kimbara K."/>
        </authorList>
    </citation>
    <scope>NUCLEOTIDE SEQUENCE [LARGE SCALE GENOMIC DNA]</scope>
    <source>
        <strain evidence="2">TK102</strain>
    </source>
</reference>
<dbReference type="KEGG" id="ctes:O987_24195"/>